<evidence type="ECO:0000256" key="3">
    <source>
        <dbReference type="ARBA" id="ARBA00023015"/>
    </source>
</evidence>
<dbReference type="PANTHER" id="PTHR21964">
    <property type="entry name" value="BREAST CANCER METASTASIS-SUPPRESSOR 1"/>
    <property type="match status" value="1"/>
</dbReference>
<evidence type="ECO:0000256" key="1">
    <source>
        <dbReference type="ARBA" id="ARBA00004123"/>
    </source>
</evidence>
<evidence type="ECO:0000256" key="6">
    <source>
        <dbReference type="SAM" id="MobiDB-lite"/>
    </source>
</evidence>
<feature type="compositionally biased region" description="Acidic residues" evidence="6">
    <location>
        <begin position="34"/>
        <end position="52"/>
    </location>
</feature>
<evidence type="ECO:0000313" key="8">
    <source>
        <dbReference type="Proteomes" id="UP000887229"/>
    </source>
</evidence>
<protein>
    <recommendedName>
        <fullName evidence="9">Transcriptional regulatory protein DEP1</fullName>
    </recommendedName>
</protein>
<keyword evidence="3" id="KW-0805">Transcription regulation</keyword>
<feature type="compositionally biased region" description="Basic residues" evidence="6">
    <location>
        <begin position="259"/>
        <end position="269"/>
    </location>
</feature>
<feature type="compositionally biased region" description="Polar residues" evidence="6">
    <location>
        <begin position="156"/>
        <end position="167"/>
    </location>
</feature>
<feature type="compositionally biased region" description="Acidic residues" evidence="6">
    <location>
        <begin position="293"/>
        <end position="311"/>
    </location>
</feature>
<feature type="region of interest" description="Disordered" evidence="6">
    <location>
        <begin position="536"/>
        <end position="575"/>
    </location>
</feature>
<keyword evidence="5" id="KW-0539">Nucleus</keyword>
<evidence type="ECO:0000256" key="5">
    <source>
        <dbReference type="ARBA" id="ARBA00023242"/>
    </source>
</evidence>
<feature type="compositionally biased region" description="Low complexity" evidence="6">
    <location>
        <begin position="553"/>
        <end position="567"/>
    </location>
</feature>
<evidence type="ECO:0000256" key="4">
    <source>
        <dbReference type="ARBA" id="ARBA00023163"/>
    </source>
</evidence>
<evidence type="ECO:0000313" key="7">
    <source>
        <dbReference type="EMBL" id="KAG9257909.1"/>
    </source>
</evidence>
<dbReference type="EMBL" id="MU251244">
    <property type="protein sequence ID" value="KAG9257909.1"/>
    <property type="molecule type" value="Genomic_DNA"/>
</dbReference>
<dbReference type="GeneID" id="70289837"/>
<feature type="compositionally biased region" description="Acidic residues" evidence="6">
    <location>
        <begin position="130"/>
        <end position="146"/>
    </location>
</feature>
<feature type="compositionally biased region" description="Polar residues" evidence="6">
    <location>
        <begin position="593"/>
        <end position="623"/>
    </location>
</feature>
<dbReference type="GO" id="GO:0005654">
    <property type="term" value="C:nucleoplasm"/>
    <property type="evidence" value="ECO:0007669"/>
    <property type="project" value="UniProtKB-ARBA"/>
</dbReference>
<feature type="compositionally biased region" description="Basic and acidic residues" evidence="6">
    <location>
        <begin position="102"/>
        <end position="129"/>
    </location>
</feature>
<dbReference type="GO" id="GO:0010468">
    <property type="term" value="P:regulation of gene expression"/>
    <property type="evidence" value="ECO:0007669"/>
    <property type="project" value="UniProtKB-ARBA"/>
</dbReference>
<dbReference type="OrthoDB" id="20886at2759"/>
<gene>
    <name evidence="7" type="ORF">F5Z01DRAFT_309343</name>
</gene>
<sequence>MATPVSAPPGLSPPRGDGVEPEDSNISSPLSDVANDEDMDTPMAAGDDDSEDANSLSGEMADAAMASEDESALSDARSVGQSEGNDTEAETERLYDTPQHQRSRDVVVDQFNEDHVYEHTPSKLRREALAQDEEPADDQSSAEDDAYSGGDKSETEASPSKVATTKDTSVDDEHQQDSQERKRKRSLATDGSDPDQPLRKRAVSVAPAKDKDEYIPEETVAGGEIELDNERSGPPSVADEVPSPEKTDLEETTAELKSAVRRKTTRSTSRRKDSDDDAGGAAADPQVERDTEAEAETLQEPLDAEAEEEADIAAKNAEEERKAAAFRDWSKIEEMFGVFRDKIYKTRLQKLENEEQSLLADEPTHQDFVDMRKCLDDRLEQKLKEIEKEHEYRIKANERKFVAIRAQVWGQFVQGVRERRESALESLNKDWYDVQLARRNAHSLPDYGVIFPKDPTQRIRNAVAYNTEVSTLAGIAKYEGFPARPDIRGASLSEIQDDFAAMEARRSRQRTVYATRDDYQTPSFNRLGPAGEQFLKETPWANPNHSAHRIQEHQQQQPQQHRLQSIQADGKAEQQTLNVGSLSTAAIAGNDAPVSQQRSLANSTRPQETPETSRTPLKTSNPMKRTALPGPSRESKTAAA</sequence>
<feature type="region of interest" description="Disordered" evidence="6">
    <location>
        <begin position="1"/>
        <end position="316"/>
    </location>
</feature>
<keyword evidence="4" id="KW-0804">Transcription</keyword>
<evidence type="ECO:0008006" key="9">
    <source>
        <dbReference type="Google" id="ProtNLM"/>
    </source>
</evidence>
<feature type="compositionally biased region" description="Basic and acidic residues" evidence="6">
    <location>
        <begin position="168"/>
        <end position="180"/>
    </location>
</feature>
<dbReference type="AlphaFoldDB" id="A0A9P8CSB8"/>
<accession>A0A9P8CSB8</accession>
<keyword evidence="8" id="KW-1185">Reference proteome</keyword>
<dbReference type="SMART" id="SM01401">
    <property type="entry name" value="Sds3"/>
    <property type="match status" value="1"/>
</dbReference>
<feature type="region of interest" description="Disordered" evidence="6">
    <location>
        <begin position="589"/>
        <end position="640"/>
    </location>
</feature>
<comment type="caution">
    <text evidence="7">The sequence shown here is derived from an EMBL/GenBank/DDBJ whole genome shotgun (WGS) entry which is preliminary data.</text>
</comment>
<dbReference type="RefSeq" id="XP_046121833.1">
    <property type="nucleotide sequence ID" value="XM_046258934.1"/>
</dbReference>
<dbReference type="Proteomes" id="UP000887229">
    <property type="component" value="Unassembled WGS sequence"/>
</dbReference>
<comment type="subcellular location">
    <subcellularLocation>
        <location evidence="1">Nucleus</location>
    </subcellularLocation>
</comment>
<proteinExistence type="predicted"/>
<dbReference type="Pfam" id="PF08598">
    <property type="entry name" value="Sds3"/>
    <property type="match status" value="1"/>
</dbReference>
<name>A0A9P8CSB8_9HYPO</name>
<evidence type="ECO:0000256" key="2">
    <source>
        <dbReference type="ARBA" id="ARBA00022491"/>
    </source>
</evidence>
<organism evidence="7 8">
    <name type="scientific">Emericellopsis atlantica</name>
    <dbReference type="NCBI Taxonomy" id="2614577"/>
    <lineage>
        <taxon>Eukaryota</taxon>
        <taxon>Fungi</taxon>
        <taxon>Dikarya</taxon>
        <taxon>Ascomycota</taxon>
        <taxon>Pezizomycotina</taxon>
        <taxon>Sordariomycetes</taxon>
        <taxon>Hypocreomycetidae</taxon>
        <taxon>Hypocreales</taxon>
        <taxon>Bionectriaceae</taxon>
        <taxon>Emericellopsis</taxon>
    </lineage>
</organism>
<feature type="compositionally biased region" description="Pro residues" evidence="6">
    <location>
        <begin position="1"/>
        <end position="12"/>
    </location>
</feature>
<reference evidence="7" key="1">
    <citation type="journal article" date="2021" name="IMA Fungus">
        <title>Genomic characterization of three marine fungi, including Emericellopsis atlantica sp. nov. with signatures of a generalist lifestyle and marine biomass degradation.</title>
        <authorList>
            <person name="Hagestad O.C."/>
            <person name="Hou L."/>
            <person name="Andersen J.H."/>
            <person name="Hansen E.H."/>
            <person name="Altermark B."/>
            <person name="Li C."/>
            <person name="Kuhnert E."/>
            <person name="Cox R.J."/>
            <person name="Crous P.W."/>
            <person name="Spatafora J.W."/>
            <person name="Lail K."/>
            <person name="Amirebrahimi M."/>
            <person name="Lipzen A."/>
            <person name="Pangilinan J."/>
            <person name="Andreopoulos W."/>
            <person name="Hayes R.D."/>
            <person name="Ng V."/>
            <person name="Grigoriev I.V."/>
            <person name="Jackson S.A."/>
            <person name="Sutton T.D.S."/>
            <person name="Dobson A.D.W."/>
            <person name="Rama T."/>
        </authorList>
    </citation>
    <scope>NUCLEOTIDE SEQUENCE</scope>
    <source>
        <strain evidence="7">TS7</strain>
    </source>
</reference>
<dbReference type="InterPro" id="IPR013907">
    <property type="entry name" value="Sds3"/>
</dbReference>
<keyword evidence="2" id="KW-0678">Repressor</keyword>